<dbReference type="GO" id="GO:0008984">
    <property type="term" value="F:protein-glutamate methylesterase activity"/>
    <property type="evidence" value="ECO:0007669"/>
    <property type="project" value="InterPro"/>
</dbReference>
<dbReference type="PROSITE" id="PS50109">
    <property type="entry name" value="HIS_KIN"/>
    <property type="match status" value="1"/>
</dbReference>
<dbReference type="PANTHER" id="PTHR24422">
    <property type="entry name" value="CHEMOTAXIS PROTEIN METHYLTRANSFERASE"/>
    <property type="match status" value="1"/>
</dbReference>
<dbReference type="InterPro" id="IPR022641">
    <property type="entry name" value="CheR_N"/>
</dbReference>
<keyword evidence="3 9" id="KW-0145">Chemotaxis</keyword>
<dbReference type="InterPro" id="IPR001789">
    <property type="entry name" value="Sig_transdc_resp-reg_receiver"/>
</dbReference>
<dbReference type="Gene3D" id="3.40.50.150">
    <property type="entry name" value="Vaccinia Virus protein VP39"/>
    <property type="match status" value="1"/>
</dbReference>
<keyword evidence="11" id="KW-0175">Coiled coil</keyword>
<proteinExistence type="predicted"/>
<evidence type="ECO:0000259" key="17">
    <source>
        <dbReference type="PROSITE" id="PS50122"/>
    </source>
</evidence>
<dbReference type="PROSITE" id="PS50110">
    <property type="entry name" value="RESPONSE_REGULATORY"/>
    <property type="match status" value="1"/>
</dbReference>
<dbReference type="Pfam" id="PF03705">
    <property type="entry name" value="CheR_N"/>
    <property type="match status" value="1"/>
</dbReference>
<dbReference type="Pfam" id="PF01739">
    <property type="entry name" value="CheR"/>
    <property type="match status" value="1"/>
</dbReference>
<dbReference type="InterPro" id="IPR000700">
    <property type="entry name" value="PAS-assoc_C"/>
</dbReference>
<dbReference type="InterPro" id="IPR036388">
    <property type="entry name" value="WH-like_DNA-bd_sf"/>
</dbReference>
<keyword evidence="9" id="KW-0378">Hydrolase</keyword>
<evidence type="ECO:0000256" key="6">
    <source>
        <dbReference type="ARBA" id="ARBA00023015"/>
    </source>
</evidence>
<keyword evidence="5" id="KW-0902">Two-component regulatory system</keyword>
<name>A0A2N3PRJ1_9PROT</name>
<dbReference type="PRINTS" id="PR00996">
    <property type="entry name" value="CHERMTFRASE"/>
</dbReference>
<dbReference type="PROSITE" id="PS50113">
    <property type="entry name" value="PAC"/>
    <property type="match status" value="1"/>
</dbReference>
<dbReference type="Pfam" id="PF13596">
    <property type="entry name" value="PAS_10"/>
    <property type="match status" value="1"/>
</dbReference>
<organism evidence="19 20">
    <name type="scientific">Telmatospirillum siberiense</name>
    <dbReference type="NCBI Taxonomy" id="382514"/>
    <lineage>
        <taxon>Bacteria</taxon>
        <taxon>Pseudomonadati</taxon>
        <taxon>Pseudomonadota</taxon>
        <taxon>Alphaproteobacteria</taxon>
        <taxon>Rhodospirillales</taxon>
        <taxon>Rhodospirillaceae</taxon>
        <taxon>Telmatospirillum</taxon>
    </lineage>
</organism>
<dbReference type="InterPro" id="IPR035965">
    <property type="entry name" value="PAS-like_dom_sf"/>
</dbReference>
<dbReference type="PROSITE" id="PS50123">
    <property type="entry name" value="CHER"/>
    <property type="match status" value="1"/>
</dbReference>
<feature type="active site" evidence="9">
    <location>
        <position position="160"/>
    </location>
</feature>
<evidence type="ECO:0000256" key="9">
    <source>
        <dbReference type="PROSITE-ProRule" id="PRU00050"/>
    </source>
</evidence>
<dbReference type="CDD" id="cd16434">
    <property type="entry name" value="CheB-CheR_fusion"/>
    <property type="match status" value="1"/>
</dbReference>
<dbReference type="SMART" id="SM00387">
    <property type="entry name" value="HATPase_c"/>
    <property type="match status" value="1"/>
</dbReference>
<evidence type="ECO:0000256" key="2">
    <source>
        <dbReference type="ARBA" id="ARBA00012438"/>
    </source>
</evidence>
<dbReference type="PROSITE" id="PS50122">
    <property type="entry name" value="CHEB"/>
    <property type="match status" value="1"/>
</dbReference>
<evidence type="ECO:0000256" key="7">
    <source>
        <dbReference type="ARBA" id="ARBA00023125"/>
    </source>
</evidence>
<dbReference type="Gene3D" id="3.30.565.10">
    <property type="entry name" value="Histidine kinase-like ATPase, C-terminal domain"/>
    <property type="match status" value="1"/>
</dbReference>
<feature type="domain" description="Response regulatory" evidence="15">
    <location>
        <begin position="1123"/>
        <end position="1382"/>
    </location>
</feature>
<dbReference type="PROSITE" id="PS50043">
    <property type="entry name" value="HTH_LUXR_2"/>
    <property type="match status" value="1"/>
</dbReference>
<dbReference type="SUPFAM" id="SSF47384">
    <property type="entry name" value="Homodimeric domain of signal transducing histidine kinase"/>
    <property type="match status" value="1"/>
</dbReference>
<dbReference type="OrthoDB" id="5287260at2"/>
<dbReference type="GO" id="GO:0005737">
    <property type="term" value="C:cytoplasm"/>
    <property type="evidence" value="ECO:0007669"/>
    <property type="project" value="InterPro"/>
</dbReference>
<dbReference type="GO" id="GO:0000155">
    <property type="term" value="F:phosphorelay sensor kinase activity"/>
    <property type="evidence" value="ECO:0007669"/>
    <property type="project" value="InterPro"/>
</dbReference>
<keyword evidence="7" id="KW-0238">DNA-binding</keyword>
<keyword evidence="4 10" id="KW-0597">Phosphoprotein</keyword>
<dbReference type="InterPro" id="IPR036890">
    <property type="entry name" value="HATPase_C_sf"/>
</dbReference>
<dbReference type="InterPro" id="IPR029063">
    <property type="entry name" value="SAM-dependent_MTases_sf"/>
</dbReference>
<dbReference type="PROSITE" id="PS00622">
    <property type="entry name" value="HTH_LUXR_1"/>
    <property type="match status" value="1"/>
</dbReference>
<feature type="modified residue" description="4-aspartylphosphate" evidence="10">
    <location>
        <position position="1174"/>
    </location>
</feature>
<dbReference type="CDD" id="cd06170">
    <property type="entry name" value="LuxR_C_like"/>
    <property type="match status" value="1"/>
</dbReference>
<feature type="domain" description="PAC" evidence="16">
    <location>
        <begin position="815"/>
        <end position="865"/>
    </location>
</feature>
<comment type="caution">
    <text evidence="19">The sequence shown here is derived from an EMBL/GenBank/DDBJ whole genome shotgun (WGS) entry which is preliminary data.</text>
</comment>
<evidence type="ECO:0000256" key="4">
    <source>
        <dbReference type="ARBA" id="ARBA00022553"/>
    </source>
</evidence>
<feature type="domain" description="CheB-type methylesterase" evidence="17">
    <location>
        <begin position="20"/>
        <end position="218"/>
    </location>
</feature>
<feature type="active site" evidence="9">
    <location>
        <position position="41"/>
    </location>
</feature>
<dbReference type="CDD" id="cd00082">
    <property type="entry name" value="HisKA"/>
    <property type="match status" value="1"/>
</dbReference>
<dbReference type="InterPro" id="IPR005467">
    <property type="entry name" value="His_kinase_dom"/>
</dbReference>
<evidence type="ECO:0000256" key="11">
    <source>
        <dbReference type="SAM" id="Coils"/>
    </source>
</evidence>
<dbReference type="FunFam" id="3.40.50.2300:FF:000018">
    <property type="entry name" value="DNA-binding transcriptional regulator NtrC"/>
    <property type="match status" value="1"/>
</dbReference>
<comment type="catalytic activity">
    <reaction evidence="1">
        <text>ATP + protein L-histidine = ADP + protein N-phospho-L-histidine.</text>
        <dbReference type="EC" id="2.7.13.3"/>
    </reaction>
</comment>
<keyword evidence="8" id="KW-0804">Transcription</keyword>
<dbReference type="Gene3D" id="3.30.450.20">
    <property type="entry name" value="PAS domain"/>
    <property type="match status" value="1"/>
</dbReference>
<dbReference type="EMBL" id="PIUM01000024">
    <property type="protein sequence ID" value="PKU23011.1"/>
    <property type="molecule type" value="Genomic_DNA"/>
</dbReference>
<sequence>MPQNQPLSTKAMQPRLSRRPLPVRGPPRGPEDFPVVGIGASAGGLDACKTLLSALPAGNGMAFILVQHLDPTHESMLVDLLTSHTSMSVLQAADGAPVERDHLYVIPPGTYLSVVAGALRLSQPHARHGARLPFDFLLQSLAEDCGTRAIGVVLSGTGADGSLGIAAIKERCGLIIAQSPDDAAFDGMPRSAIATGLVDLVLPAAKIPDALVKYDRRKALSPPGASIPQESPAHDCLPKIIELLRTKTAHDFTLYKQGTLQRRIERRMAMAAIAVDDMARYLEILQDDTAERDLLATDLLINVTSFFRDPKVFDLLAERIVPDLIRSATPDRPLRIWIAGCSTGEETYSLAMLFQEKITEANSNIKLQIFASDVDPDAVAFARESLYPRTIETDVSPDRLARFFAKEDHGYRVLPELRGAVVFTVQDVLADPPFSRLDMVSCRNLLIYLRPEAQTKVISRFNFALREGGILLLGSSETVGNAGKHFEVISKSERLYRRIGRLRPGEIDFAMSAGDGLRVPARPGQAQAPSRQTMLGDLCRRLVVEAFAPAAVLINSKNECLYSLGPTERYLRVAPGQPSHDLFAMTRRDLRTRLRSAIQRANQEKARIDAAGGQIPFDGHMVSFRIDIQPVSSEGEELLLVCFVDEPKSSQKRSASGVSRNDHHVADLEQELEVTRTELKDAISNLEISSEEQKAINEEALSVNEEYQSTNEELLTSKEELQSLNEELTALNSQLQETLELKRTTSNDLQNVLYSTDVATIFLDTRLNIRFFTPATRTLFSVIPSDLGRPLADLNPLAADNALLSDARAVLEKLTPIEREIEARDGLWYIRRILPYRTQDGGVEGVVITFVDITERKHAADALEIAKRQAELANIAKSRFLAAASHDLRQPLQTLALLQGLLAKAVVGEKAQKLVARLDETLGAISGMLNTLLDINQIEAGTVHPEMVEFPINDLLDQLGEEFAYHAQSQNLALRMIPCGLSVRSDPRLLEQMIRNLLSNALKYTEQGKILLGCRRHEGLLSIEVWDTGVGIPESELQAIFEEYHQLDNAARERSRGLGLGLSIVKRLGDLLGHPVRVRSRLRKGSVFAIEIAQPLIDTAPRQAFPPHGEDGLSEAHVCHTGTILVVEDDPELRTLLELLLKDEGHRTATAADGVAALELVQQEGIRPDLILTDYNLPKDMNGLQVAARLREKFQCKIPVVILTGDISSGTLRDIALQNCEQLNKPVKLTELTQAVQRLLPATPPHSPLVAHAPQPPAKTSGIPESPIIFVVDDDRHVRQAIREVLEEDGRTVEDFATCEAFLEAYQPGHEACLVIDAYLPGMSGLELLNRLNGEGHRLPAIMITGYSDVPTAVQAMKAGALDFIEKPIGSGDLLACVARALELSRDATKLSAWRETAANHVADLTPRQRQIMEMVLAGNPSKNIAADLGISQRTVENHRASIMAKTGSKSLPALARLALAATWNAPDEPHI</sequence>
<evidence type="ECO:0000256" key="5">
    <source>
        <dbReference type="ARBA" id="ARBA00023012"/>
    </source>
</evidence>
<feature type="active site" evidence="9">
    <location>
        <position position="68"/>
    </location>
</feature>
<dbReference type="FunFam" id="3.30.565.10:FF:000049">
    <property type="entry name" value="Two-component sensor histidine kinase"/>
    <property type="match status" value="1"/>
</dbReference>
<dbReference type="GO" id="GO:0003677">
    <property type="term" value="F:DNA binding"/>
    <property type="evidence" value="ECO:0007669"/>
    <property type="project" value="UniProtKB-KW"/>
</dbReference>
<dbReference type="GO" id="GO:0006935">
    <property type="term" value="P:chemotaxis"/>
    <property type="evidence" value="ECO:0007669"/>
    <property type="project" value="UniProtKB-UniRule"/>
</dbReference>
<evidence type="ECO:0000256" key="10">
    <source>
        <dbReference type="PROSITE-ProRule" id="PRU00169"/>
    </source>
</evidence>
<keyword evidence="19" id="KW-0808">Transferase</keyword>
<feature type="domain" description="HTH luxR-type" evidence="13">
    <location>
        <begin position="1398"/>
        <end position="1463"/>
    </location>
</feature>
<dbReference type="Pfam" id="PF00196">
    <property type="entry name" value="GerE"/>
    <property type="match status" value="1"/>
</dbReference>
<dbReference type="Gene3D" id="3.40.50.2300">
    <property type="match status" value="2"/>
</dbReference>
<feature type="domain" description="Histidine kinase" evidence="14">
    <location>
        <begin position="883"/>
        <end position="1096"/>
    </location>
</feature>
<evidence type="ECO:0000256" key="3">
    <source>
        <dbReference type="ARBA" id="ARBA00022500"/>
    </source>
</evidence>
<dbReference type="SMART" id="SM00448">
    <property type="entry name" value="REC"/>
    <property type="match status" value="2"/>
</dbReference>
<dbReference type="Pfam" id="PF01339">
    <property type="entry name" value="CheB_methylest"/>
    <property type="match status" value="1"/>
</dbReference>
<protein>
    <recommendedName>
        <fullName evidence="2">histidine kinase</fullName>
        <ecNumber evidence="2">2.7.13.3</ecNumber>
    </recommendedName>
</protein>
<dbReference type="Gene3D" id="1.10.10.10">
    <property type="entry name" value="Winged helix-like DNA-binding domain superfamily/Winged helix DNA-binding domain"/>
    <property type="match status" value="1"/>
</dbReference>
<keyword evidence="6" id="KW-0805">Transcription regulation</keyword>
<dbReference type="SUPFAM" id="SSF52738">
    <property type="entry name" value="Methylesterase CheB, C-terminal domain"/>
    <property type="match status" value="1"/>
</dbReference>
<dbReference type="SUPFAM" id="SSF52172">
    <property type="entry name" value="CheY-like"/>
    <property type="match status" value="2"/>
</dbReference>
<evidence type="ECO:0000259" key="18">
    <source>
        <dbReference type="PROSITE" id="PS50123"/>
    </source>
</evidence>
<dbReference type="SMART" id="SM00138">
    <property type="entry name" value="MeTrc"/>
    <property type="match status" value="1"/>
</dbReference>
<dbReference type="InterPro" id="IPR036097">
    <property type="entry name" value="HisK_dim/P_sf"/>
</dbReference>
<dbReference type="SUPFAM" id="SSF46894">
    <property type="entry name" value="C-terminal effector domain of the bipartite response regulators"/>
    <property type="match status" value="1"/>
</dbReference>
<dbReference type="InterPro" id="IPR000780">
    <property type="entry name" value="CheR_MeTrfase"/>
</dbReference>
<dbReference type="SUPFAM" id="SSF47757">
    <property type="entry name" value="Chemotaxis receptor methyltransferase CheR, N-terminal domain"/>
    <property type="match status" value="1"/>
</dbReference>
<evidence type="ECO:0000256" key="12">
    <source>
        <dbReference type="SAM" id="MobiDB-lite"/>
    </source>
</evidence>
<dbReference type="Pfam" id="PF00512">
    <property type="entry name" value="HisKA"/>
    <property type="match status" value="1"/>
</dbReference>
<feature type="domain" description="CheR-type methyltransferase" evidence="18">
    <location>
        <begin position="239"/>
        <end position="501"/>
    </location>
</feature>
<evidence type="ECO:0000259" key="16">
    <source>
        <dbReference type="PROSITE" id="PS50113"/>
    </source>
</evidence>
<dbReference type="InterPro" id="IPR000673">
    <property type="entry name" value="Sig_transdc_resp-reg_Me-estase"/>
</dbReference>
<feature type="coiled-coil region" evidence="11">
    <location>
        <begin position="665"/>
        <end position="745"/>
    </location>
</feature>
<dbReference type="PANTHER" id="PTHR24422:SF27">
    <property type="entry name" value="PROTEIN-GLUTAMATE O-METHYLTRANSFERASE"/>
    <property type="match status" value="1"/>
</dbReference>
<dbReference type="InterPro" id="IPR035909">
    <property type="entry name" value="CheB_C"/>
</dbReference>
<dbReference type="InterPro" id="IPR050903">
    <property type="entry name" value="Bact_Chemotaxis_MeTrfase"/>
</dbReference>
<evidence type="ECO:0000259" key="14">
    <source>
        <dbReference type="PROSITE" id="PS50109"/>
    </source>
</evidence>
<dbReference type="EC" id="2.7.13.3" evidence="2"/>
<dbReference type="Gene3D" id="1.10.287.130">
    <property type="match status" value="1"/>
</dbReference>
<dbReference type="InterPro" id="IPR022642">
    <property type="entry name" value="CheR_C"/>
</dbReference>
<keyword evidence="19" id="KW-0418">Kinase</keyword>
<evidence type="ECO:0000259" key="13">
    <source>
        <dbReference type="PROSITE" id="PS50043"/>
    </source>
</evidence>
<dbReference type="InterPro" id="IPR003661">
    <property type="entry name" value="HisK_dim/P_dom"/>
</dbReference>
<dbReference type="InterPro" id="IPR016032">
    <property type="entry name" value="Sig_transdc_resp-reg_C-effctor"/>
</dbReference>
<evidence type="ECO:0000256" key="1">
    <source>
        <dbReference type="ARBA" id="ARBA00000085"/>
    </source>
</evidence>
<dbReference type="InterPro" id="IPR011006">
    <property type="entry name" value="CheY-like_superfamily"/>
</dbReference>
<dbReference type="SMART" id="SM00421">
    <property type="entry name" value="HTH_LUXR"/>
    <property type="match status" value="1"/>
</dbReference>
<accession>A0A2N3PRJ1</accession>
<evidence type="ECO:0000313" key="20">
    <source>
        <dbReference type="Proteomes" id="UP000233293"/>
    </source>
</evidence>
<dbReference type="Proteomes" id="UP000233293">
    <property type="component" value="Unassembled WGS sequence"/>
</dbReference>
<feature type="compositionally biased region" description="Polar residues" evidence="12">
    <location>
        <begin position="1"/>
        <end position="11"/>
    </location>
</feature>
<dbReference type="Gene3D" id="3.40.50.180">
    <property type="entry name" value="Methylesterase CheB, C-terminal domain"/>
    <property type="match status" value="1"/>
</dbReference>
<gene>
    <name evidence="19" type="ORF">CWS72_18390</name>
</gene>
<dbReference type="SMART" id="SM00388">
    <property type="entry name" value="HisKA"/>
    <property type="match status" value="1"/>
</dbReference>
<dbReference type="SUPFAM" id="SSF55785">
    <property type="entry name" value="PYP-like sensor domain (PAS domain)"/>
    <property type="match status" value="1"/>
</dbReference>
<dbReference type="PRINTS" id="PR00038">
    <property type="entry name" value="HTHLUXR"/>
</dbReference>
<evidence type="ECO:0000259" key="15">
    <source>
        <dbReference type="PROSITE" id="PS50110"/>
    </source>
</evidence>
<dbReference type="InterPro" id="IPR003594">
    <property type="entry name" value="HATPase_dom"/>
</dbReference>
<dbReference type="GO" id="GO:0008757">
    <property type="term" value="F:S-adenosylmethionine-dependent methyltransferase activity"/>
    <property type="evidence" value="ECO:0007669"/>
    <property type="project" value="InterPro"/>
</dbReference>
<evidence type="ECO:0000313" key="19">
    <source>
        <dbReference type="EMBL" id="PKU23011.1"/>
    </source>
</evidence>
<dbReference type="RefSeq" id="WP_101252099.1">
    <property type="nucleotide sequence ID" value="NZ_PIUM01000024.1"/>
</dbReference>
<dbReference type="Pfam" id="PF02518">
    <property type="entry name" value="HATPase_c"/>
    <property type="match status" value="1"/>
</dbReference>
<dbReference type="InterPro" id="IPR000792">
    <property type="entry name" value="Tscrpt_reg_LuxR_C"/>
</dbReference>
<evidence type="ECO:0000256" key="8">
    <source>
        <dbReference type="ARBA" id="ARBA00023163"/>
    </source>
</evidence>
<dbReference type="GO" id="GO:0000156">
    <property type="term" value="F:phosphorelay response regulator activity"/>
    <property type="evidence" value="ECO:0007669"/>
    <property type="project" value="InterPro"/>
</dbReference>
<keyword evidence="20" id="KW-1185">Reference proteome</keyword>
<dbReference type="Pfam" id="PF00072">
    <property type="entry name" value="Response_reg"/>
    <property type="match status" value="2"/>
</dbReference>
<dbReference type="GO" id="GO:0006355">
    <property type="term" value="P:regulation of DNA-templated transcription"/>
    <property type="evidence" value="ECO:0007669"/>
    <property type="project" value="InterPro"/>
</dbReference>
<dbReference type="SUPFAM" id="SSF53335">
    <property type="entry name" value="S-adenosyl-L-methionine-dependent methyltransferases"/>
    <property type="match status" value="1"/>
</dbReference>
<feature type="region of interest" description="Disordered" evidence="12">
    <location>
        <begin position="1"/>
        <end position="30"/>
    </location>
</feature>
<reference evidence="20" key="1">
    <citation type="submission" date="2017-12" db="EMBL/GenBank/DDBJ databases">
        <title>Draft genome sequence of Telmatospirillum siberiense 26-4b1T, an acidotolerant peatland alphaproteobacterium potentially involved in sulfur cycling.</title>
        <authorList>
            <person name="Hausmann B."/>
            <person name="Pjevac P."/>
            <person name="Schreck K."/>
            <person name="Herbold C.W."/>
            <person name="Daims H."/>
            <person name="Wagner M."/>
            <person name="Pester M."/>
            <person name="Loy A."/>
        </authorList>
    </citation>
    <scope>NUCLEOTIDE SEQUENCE [LARGE SCALE GENOMIC DNA]</scope>
    <source>
        <strain evidence="20">26-4b1</strain>
    </source>
</reference>
<dbReference type="SUPFAM" id="SSF55874">
    <property type="entry name" value="ATPase domain of HSP90 chaperone/DNA topoisomerase II/histidine kinase"/>
    <property type="match status" value="1"/>
</dbReference>